<proteinExistence type="predicted"/>
<feature type="compositionally biased region" description="Basic and acidic residues" evidence="1">
    <location>
        <begin position="80"/>
        <end position="90"/>
    </location>
</feature>
<feature type="region of interest" description="Disordered" evidence="1">
    <location>
        <begin position="74"/>
        <end position="131"/>
    </location>
</feature>
<name>A0A481Z655_9VIRU</name>
<dbReference type="EMBL" id="MK500510">
    <property type="protein sequence ID" value="QBK91086.1"/>
    <property type="molecule type" value="Genomic_DNA"/>
</dbReference>
<evidence type="ECO:0000313" key="2">
    <source>
        <dbReference type="EMBL" id="QBK91086.1"/>
    </source>
</evidence>
<gene>
    <name evidence="2" type="ORF">LCPAC202_00600</name>
</gene>
<feature type="compositionally biased region" description="Polar residues" evidence="1">
    <location>
        <begin position="92"/>
        <end position="110"/>
    </location>
</feature>
<evidence type="ECO:0000256" key="1">
    <source>
        <dbReference type="SAM" id="MobiDB-lite"/>
    </source>
</evidence>
<reference evidence="2" key="1">
    <citation type="journal article" date="2019" name="MBio">
        <title>Virus Genomes from Deep Sea Sediments Expand the Ocean Megavirome and Support Independent Origins of Viral Gigantism.</title>
        <authorList>
            <person name="Backstrom D."/>
            <person name="Yutin N."/>
            <person name="Jorgensen S.L."/>
            <person name="Dharamshi J."/>
            <person name="Homa F."/>
            <person name="Zaremba-Niedwiedzka K."/>
            <person name="Spang A."/>
            <person name="Wolf Y.I."/>
            <person name="Koonin E.V."/>
            <person name="Ettema T.J."/>
        </authorList>
    </citation>
    <scope>NUCLEOTIDE SEQUENCE</scope>
</reference>
<protein>
    <submittedName>
        <fullName evidence="2">Uncharacterized protein</fullName>
    </submittedName>
</protein>
<sequence length="586" mass="67602">MINVGIDNSQLSPKTLMRQYAKKYTPQHFSADEIFGQLPINSFVANDNNVSSKKYHPLPDTSFSKSAIYLQNVAQDSTQPEEKKLNKRPEQIYSSSLTKTKNKGSINNDTLPPPRKTVTKTSRAANSKDRNDKNIPIVPLFDFSKIVSQEKGDSLEVKLIKIHKIVNTITDERIIPGTESEINLFVRQKLKRLQPDNQINAIILAAVLYQIDISYCLDPLSELKTISEYGGNIEKYQPIDINLKKRMNLDRLKIDGPVMSLVFNPSLPRSLYCPQSLSSMALGYGYSEGDILVDDPYYLLQMSVLIDHFYQGKSKKTLNKNTPIELDQVDGLNLWEYVSYGHSEKGYNIIKYSELNNMFRRYGYFRHLKNNPSDPDVYPRQSIKRLILLLLRPSYQNEPENSINLRHNLALKIYQIIQDDDTLLPAERNLRNKYRESSENKRIIKQLMDKFLDITMKMRGWTVVDTYGRPAPYPIIHTPVDNQFQVEVRVTDAIGNFDRFCGKHEECSEVFLKYPLFKYRGGYVRSNDIDDGFTIQDRINIVRFPDDTITACIRLTSNWFGATHSKMSKILDMDQAFEIKQLRSIG</sequence>
<accession>A0A481Z655</accession>
<organism evidence="2">
    <name type="scientific">Pithovirus LCPAC202</name>
    <dbReference type="NCBI Taxonomy" id="2506592"/>
    <lineage>
        <taxon>Viruses</taxon>
        <taxon>Pithoviruses</taxon>
    </lineage>
</organism>